<evidence type="ECO:0000256" key="4">
    <source>
        <dbReference type="ARBA" id="ARBA00023163"/>
    </source>
</evidence>
<dbReference type="InterPro" id="IPR009057">
    <property type="entry name" value="Homeodomain-like_sf"/>
</dbReference>
<dbReference type="PANTHER" id="PTHR30055">
    <property type="entry name" value="HTH-TYPE TRANSCRIPTIONAL REGULATOR RUTR"/>
    <property type="match status" value="1"/>
</dbReference>
<dbReference type="PROSITE" id="PS50977">
    <property type="entry name" value="HTH_TETR_2"/>
    <property type="match status" value="1"/>
</dbReference>
<dbReference type="EMBL" id="FNCN01000050">
    <property type="protein sequence ID" value="SDI42101.1"/>
    <property type="molecule type" value="Genomic_DNA"/>
</dbReference>
<dbReference type="GO" id="GO:0000976">
    <property type="term" value="F:transcription cis-regulatory region binding"/>
    <property type="evidence" value="ECO:0007669"/>
    <property type="project" value="TreeGrafter"/>
</dbReference>
<dbReference type="Pfam" id="PF13977">
    <property type="entry name" value="TetR_C_6"/>
    <property type="match status" value="1"/>
</dbReference>
<dbReference type="InterPro" id="IPR036271">
    <property type="entry name" value="Tet_transcr_reg_TetR-rel_C_sf"/>
</dbReference>
<dbReference type="SUPFAM" id="SSF46689">
    <property type="entry name" value="Homeodomain-like"/>
    <property type="match status" value="1"/>
</dbReference>
<dbReference type="SUPFAM" id="SSF48498">
    <property type="entry name" value="Tetracyclin repressor-like, C-terminal domain"/>
    <property type="match status" value="1"/>
</dbReference>
<dbReference type="AlphaFoldDB" id="A0A1G8KF96"/>
<dbReference type="STRING" id="504805.SAMN05421505_15018"/>
<accession>A0A1G8KF96</accession>
<dbReference type="InterPro" id="IPR050109">
    <property type="entry name" value="HTH-type_TetR-like_transc_reg"/>
</dbReference>
<feature type="DNA-binding region" description="H-T-H motif" evidence="5">
    <location>
        <begin position="31"/>
        <end position="50"/>
    </location>
</feature>
<evidence type="ECO:0000256" key="2">
    <source>
        <dbReference type="ARBA" id="ARBA00023015"/>
    </source>
</evidence>
<reference evidence="7 8" key="1">
    <citation type="submission" date="2016-10" db="EMBL/GenBank/DDBJ databases">
        <authorList>
            <person name="de Groot N.N."/>
        </authorList>
    </citation>
    <scope>NUCLEOTIDE SEQUENCE [LARGE SCALE GENOMIC DNA]</scope>
    <source>
        <strain evidence="7 8">CPCC 201354</strain>
    </source>
</reference>
<proteinExistence type="predicted"/>
<feature type="domain" description="HTH tetR-type" evidence="6">
    <location>
        <begin position="8"/>
        <end position="68"/>
    </location>
</feature>
<sequence>MPKQVDYEARRRHIAEAVCDLIDRHGPEGVTLRDVAQQADVSMGAVQRCFATKDEMLAFALHRITERVTAQGQEEIAASAVNESAVTLLTATLRTIALIEPHQRRDARIMVAFTAHATAIPTLAEILRQAHAKTRDLLAWLIRYGQQTGAFRDDLDVDLEAETLLSLVEGSTSLALLGHRPTVPARDMLTRRIDGLLMRPSRPSRPASSTAIT</sequence>
<name>A0A1G8KF96_9ACTN</name>
<dbReference type="RefSeq" id="WP_176955748.1">
    <property type="nucleotide sequence ID" value="NZ_FNCN01000050.1"/>
</dbReference>
<dbReference type="Proteomes" id="UP000198923">
    <property type="component" value="Unassembled WGS sequence"/>
</dbReference>
<evidence type="ECO:0000259" key="6">
    <source>
        <dbReference type="PROSITE" id="PS50977"/>
    </source>
</evidence>
<evidence type="ECO:0000313" key="8">
    <source>
        <dbReference type="Proteomes" id="UP000198923"/>
    </source>
</evidence>
<gene>
    <name evidence="7" type="ORF">SAMN05421505_15018</name>
</gene>
<keyword evidence="4" id="KW-0804">Transcription</keyword>
<keyword evidence="1" id="KW-0678">Repressor</keyword>
<evidence type="ECO:0000256" key="1">
    <source>
        <dbReference type="ARBA" id="ARBA00022491"/>
    </source>
</evidence>
<organism evidence="7 8">
    <name type="scientific">Sinosporangium album</name>
    <dbReference type="NCBI Taxonomy" id="504805"/>
    <lineage>
        <taxon>Bacteria</taxon>
        <taxon>Bacillati</taxon>
        <taxon>Actinomycetota</taxon>
        <taxon>Actinomycetes</taxon>
        <taxon>Streptosporangiales</taxon>
        <taxon>Streptosporangiaceae</taxon>
        <taxon>Sinosporangium</taxon>
    </lineage>
</organism>
<dbReference type="InterPro" id="IPR001647">
    <property type="entry name" value="HTH_TetR"/>
</dbReference>
<evidence type="ECO:0000256" key="5">
    <source>
        <dbReference type="PROSITE-ProRule" id="PRU00335"/>
    </source>
</evidence>
<dbReference type="PANTHER" id="PTHR30055:SF226">
    <property type="entry name" value="HTH-TYPE TRANSCRIPTIONAL REGULATOR PKSA"/>
    <property type="match status" value="1"/>
</dbReference>
<evidence type="ECO:0000313" key="7">
    <source>
        <dbReference type="EMBL" id="SDI42101.1"/>
    </source>
</evidence>
<keyword evidence="3 5" id="KW-0238">DNA-binding</keyword>
<dbReference type="InterPro" id="IPR039538">
    <property type="entry name" value="BetI_C"/>
</dbReference>
<protein>
    <submittedName>
        <fullName evidence="7">Regulatory protein, tetR family</fullName>
    </submittedName>
</protein>
<keyword evidence="8" id="KW-1185">Reference proteome</keyword>
<evidence type="ECO:0000256" key="3">
    <source>
        <dbReference type="ARBA" id="ARBA00023125"/>
    </source>
</evidence>
<keyword evidence="2" id="KW-0805">Transcription regulation</keyword>
<dbReference type="GO" id="GO:0003700">
    <property type="term" value="F:DNA-binding transcription factor activity"/>
    <property type="evidence" value="ECO:0007669"/>
    <property type="project" value="TreeGrafter"/>
</dbReference>
<dbReference type="Gene3D" id="1.10.357.10">
    <property type="entry name" value="Tetracycline Repressor, domain 2"/>
    <property type="match status" value="1"/>
</dbReference>
<dbReference type="Pfam" id="PF00440">
    <property type="entry name" value="TetR_N"/>
    <property type="match status" value="1"/>
</dbReference>